<dbReference type="GO" id="GO:0005886">
    <property type="term" value="C:plasma membrane"/>
    <property type="evidence" value="ECO:0007669"/>
    <property type="project" value="UniProtKB-SubCell"/>
</dbReference>
<dbReference type="EMBL" id="CP046565">
    <property type="protein sequence ID" value="QJD28690.1"/>
    <property type="molecule type" value="Genomic_DNA"/>
</dbReference>
<gene>
    <name evidence="7" type="ORF">GNH96_01030</name>
</gene>
<dbReference type="InterPro" id="IPR002797">
    <property type="entry name" value="Polysacc_synth"/>
</dbReference>
<evidence type="ECO:0000256" key="5">
    <source>
        <dbReference type="ARBA" id="ARBA00023136"/>
    </source>
</evidence>
<evidence type="ECO:0000256" key="3">
    <source>
        <dbReference type="ARBA" id="ARBA00022692"/>
    </source>
</evidence>
<dbReference type="Pfam" id="PF01943">
    <property type="entry name" value="Polysacc_synt"/>
    <property type="match status" value="1"/>
</dbReference>
<feature type="transmembrane region" description="Helical" evidence="6">
    <location>
        <begin position="47"/>
        <end position="68"/>
    </location>
</feature>
<feature type="transmembrane region" description="Helical" evidence="6">
    <location>
        <begin position="312"/>
        <end position="336"/>
    </location>
</feature>
<dbReference type="InterPro" id="IPR050833">
    <property type="entry name" value="Poly_Biosynth_Transport"/>
</dbReference>
<protein>
    <submittedName>
        <fullName evidence="7">Oligosaccharide flippase family protein</fullName>
    </submittedName>
</protein>
<feature type="transmembrane region" description="Helical" evidence="6">
    <location>
        <begin position="413"/>
        <end position="433"/>
    </location>
</feature>
<sequence length="517" mass="55527">MSGSGNPYGAAALRRSALAYLSGRAVSALLTFSAFALAARVLPLEAYGTYMAALAAMETGLALSTPGLDWVAARILPEYRLHAAGRAIVGIISQLAGMQMAFYACAGAVLSLYADHVANLLRMETAAPVLSLAGAVLAVEGFGRLYREQMLGTLMRQGAAQSAQVVRSGMLAFLLGSDWFAGHEITALDAVRYELMASCGSTGLGAVLLLREMWSLRHRVAPSGDWTPPRRKQLLKLAVNTYISYLLAFAYGSQMLTLIVARILGADAAAVFGFSTNFSDQVRRYLPTDLLRSVIQPTLIAFFSRRRDFGGFTLRVGIWFKSSMILLMPVVVYFIAFGRMGATLLGGERFREAGPVIALMLVGTALTILRRVVELSCNAVLATDLYVRWGFWLLAVPVMAVFLLASGGSLTELILLVIASEAFFNFGIILALRRRGYPFRLAWGGLLRLATWYGVGACALVWSGPLVRFDMPTSVAACLLLGAVGTLVAKPLSAAEAALVSAWSPRAARLLSRMPAE</sequence>
<dbReference type="PANTHER" id="PTHR30250">
    <property type="entry name" value="PST FAMILY PREDICTED COLANIC ACID TRANSPORTER"/>
    <property type="match status" value="1"/>
</dbReference>
<evidence type="ECO:0000313" key="8">
    <source>
        <dbReference type="Proteomes" id="UP000503004"/>
    </source>
</evidence>
<reference evidence="8" key="1">
    <citation type="submission" date="2019-12" db="EMBL/GenBank/DDBJ databases">
        <authorList>
            <person name="Awala S.I."/>
            <person name="Rhee S.K."/>
        </authorList>
    </citation>
    <scope>NUCLEOTIDE SEQUENCE [LARGE SCALE GENOMIC DNA]</scope>
    <source>
        <strain evidence="8">IM1</strain>
    </source>
</reference>
<feature type="transmembrane region" description="Helical" evidence="6">
    <location>
        <begin position="385"/>
        <end position="407"/>
    </location>
</feature>
<dbReference type="AlphaFoldDB" id="A0A858Q4B7"/>
<evidence type="ECO:0000313" key="7">
    <source>
        <dbReference type="EMBL" id="QJD28690.1"/>
    </source>
</evidence>
<keyword evidence="3 6" id="KW-0812">Transmembrane</keyword>
<keyword evidence="5 6" id="KW-0472">Membrane</keyword>
<feature type="transmembrane region" description="Helical" evidence="6">
    <location>
        <begin position="445"/>
        <end position="465"/>
    </location>
</feature>
<comment type="subcellular location">
    <subcellularLocation>
        <location evidence="1">Cell membrane</location>
        <topology evidence="1">Multi-pass membrane protein</topology>
    </subcellularLocation>
</comment>
<feature type="transmembrane region" description="Helical" evidence="6">
    <location>
        <begin position="21"/>
        <end position="41"/>
    </location>
</feature>
<keyword evidence="4 6" id="KW-1133">Transmembrane helix</keyword>
<feature type="transmembrane region" description="Helical" evidence="6">
    <location>
        <begin position="88"/>
        <end position="114"/>
    </location>
</feature>
<feature type="transmembrane region" description="Helical" evidence="6">
    <location>
        <begin position="126"/>
        <end position="146"/>
    </location>
</feature>
<evidence type="ECO:0000256" key="1">
    <source>
        <dbReference type="ARBA" id="ARBA00004651"/>
    </source>
</evidence>
<dbReference type="Proteomes" id="UP000503004">
    <property type="component" value="Chromosome"/>
</dbReference>
<keyword evidence="8" id="KW-1185">Reference proteome</keyword>
<accession>A0A858Q4B7</accession>
<dbReference type="KEGG" id="metu:GNH96_01030"/>
<dbReference type="RefSeq" id="WP_169601478.1">
    <property type="nucleotide sequence ID" value="NZ_CP046565.1"/>
</dbReference>
<organism evidence="7 8">
    <name type="scientific">Methylococcus geothermalis</name>
    <dbReference type="NCBI Taxonomy" id="2681310"/>
    <lineage>
        <taxon>Bacteria</taxon>
        <taxon>Pseudomonadati</taxon>
        <taxon>Pseudomonadota</taxon>
        <taxon>Gammaproteobacteria</taxon>
        <taxon>Methylococcales</taxon>
        <taxon>Methylococcaceae</taxon>
        <taxon>Methylococcus</taxon>
    </lineage>
</organism>
<dbReference type="PANTHER" id="PTHR30250:SF31">
    <property type="entry name" value="INNER MEMBRANE PROTEIN YGHQ"/>
    <property type="match status" value="1"/>
</dbReference>
<feature type="transmembrane region" description="Helical" evidence="6">
    <location>
        <begin position="356"/>
        <end position="373"/>
    </location>
</feature>
<evidence type="ECO:0000256" key="6">
    <source>
        <dbReference type="SAM" id="Phobius"/>
    </source>
</evidence>
<name>A0A858Q4B7_9GAMM</name>
<keyword evidence="2" id="KW-1003">Cell membrane</keyword>
<evidence type="ECO:0000256" key="4">
    <source>
        <dbReference type="ARBA" id="ARBA00022989"/>
    </source>
</evidence>
<proteinExistence type="predicted"/>
<evidence type="ECO:0000256" key="2">
    <source>
        <dbReference type="ARBA" id="ARBA00022475"/>
    </source>
</evidence>